<evidence type="ECO:0000256" key="1">
    <source>
        <dbReference type="ARBA" id="ARBA00023054"/>
    </source>
</evidence>
<keyword evidence="7" id="KW-1185">Reference proteome</keyword>
<dbReference type="Proteomes" id="UP000812440">
    <property type="component" value="Chromosome 9"/>
</dbReference>
<dbReference type="InterPro" id="IPR051149">
    <property type="entry name" value="Spindly/BICDR_Dynein_Adapter"/>
</dbReference>
<sequence>MQYIELIALREEVKKLREITQQNNSDAHVKQAVIDRDEAIIKKGELELELAKCQMEKENMNLELLGAIRQKVMLRQELEAWQDDMQIVINQQLKAQRQEQAGRGPGAPSNSVQRQNSSRRQKDGGSIFSFFKNI</sequence>
<comment type="caution">
    <text evidence="6">The sequence shown here is derived from an EMBL/GenBank/DDBJ whole genome shotgun (WGS) entry which is preliminary data.</text>
</comment>
<evidence type="ECO:0000256" key="3">
    <source>
        <dbReference type="ARBA" id="ARBA00041790"/>
    </source>
</evidence>
<dbReference type="AlphaFoldDB" id="A0A8T2IKV4"/>
<evidence type="ECO:0000313" key="7">
    <source>
        <dbReference type="Proteomes" id="UP000812440"/>
    </source>
</evidence>
<dbReference type="GO" id="GO:0055107">
    <property type="term" value="P:Golgi to secretory granule transport"/>
    <property type="evidence" value="ECO:0007669"/>
    <property type="project" value="TreeGrafter"/>
</dbReference>
<evidence type="ECO:0000313" key="6">
    <source>
        <dbReference type="EMBL" id="KAG8433479.1"/>
    </source>
</evidence>
<dbReference type="PANTHER" id="PTHR32123">
    <property type="entry name" value="BICD FAMILY-LIKE CARGO ADAPTER"/>
    <property type="match status" value="1"/>
</dbReference>
<evidence type="ECO:0000256" key="2">
    <source>
        <dbReference type="ARBA" id="ARBA00040983"/>
    </source>
</evidence>
<dbReference type="EMBL" id="JAACNH010000009">
    <property type="protein sequence ID" value="KAG8433479.1"/>
    <property type="molecule type" value="Genomic_DNA"/>
</dbReference>
<proteinExistence type="predicted"/>
<reference evidence="6" key="1">
    <citation type="thesis" date="2020" institute="ProQuest LLC" country="789 East Eisenhower Parkway, Ann Arbor, MI, USA">
        <title>Comparative Genomics and Chromosome Evolution.</title>
        <authorList>
            <person name="Mudd A.B."/>
        </authorList>
    </citation>
    <scope>NUCLEOTIDE SEQUENCE</scope>
    <source>
        <strain evidence="6">Female2</strain>
        <tissue evidence="6">Blood</tissue>
    </source>
</reference>
<dbReference type="PANTHER" id="PTHR32123:SF11">
    <property type="entry name" value="BICD FAMILY-LIKE CARGO ADAPTER 2-RELATED"/>
    <property type="match status" value="1"/>
</dbReference>
<dbReference type="OrthoDB" id="9451547at2759"/>
<organism evidence="6 7">
    <name type="scientific">Hymenochirus boettgeri</name>
    <name type="common">Congo dwarf clawed frog</name>
    <dbReference type="NCBI Taxonomy" id="247094"/>
    <lineage>
        <taxon>Eukaryota</taxon>
        <taxon>Metazoa</taxon>
        <taxon>Chordata</taxon>
        <taxon>Craniata</taxon>
        <taxon>Vertebrata</taxon>
        <taxon>Euteleostomi</taxon>
        <taxon>Amphibia</taxon>
        <taxon>Batrachia</taxon>
        <taxon>Anura</taxon>
        <taxon>Pipoidea</taxon>
        <taxon>Pipidae</taxon>
        <taxon>Pipinae</taxon>
        <taxon>Hymenochirus</taxon>
    </lineage>
</organism>
<accession>A0A8T2IKV4</accession>
<name>A0A8T2IKV4_9PIPI</name>
<feature type="compositionally biased region" description="Low complexity" evidence="5">
    <location>
        <begin position="109"/>
        <end position="118"/>
    </location>
</feature>
<keyword evidence="1" id="KW-0175">Coiled coil</keyword>
<feature type="region of interest" description="Disordered" evidence="5">
    <location>
        <begin position="94"/>
        <end position="125"/>
    </location>
</feature>
<gene>
    <name evidence="6" type="ORF">GDO86_017676</name>
</gene>
<evidence type="ECO:0000256" key="5">
    <source>
        <dbReference type="SAM" id="MobiDB-lite"/>
    </source>
</evidence>
<evidence type="ECO:0000256" key="4">
    <source>
        <dbReference type="ARBA" id="ARBA00043196"/>
    </source>
</evidence>
<dbReference type="GO" id="GO:0047496">
    <property type="term" value="P:vesicle transport along microtubule"/>
    <property type="evidence" value="ECO:0007669"/>
    <property type="project" value="TreeGrafter"/>
</dbReference>
<protein>
    <recommendedName>
        <fullName evidence="2">BICD family-like cargo adapter 2</fullName>
    </recommendedName>
    <alternativeName>
        <fullName evidence="3">Bicaudal D-related protein 2</fullName>
    </alternativeName>
    <alternativeName>
        <fullName evidence="4">Coiled-coil domain-containing protein 64B</fullName>
    </alternativeName>
</protein>